<accession>A0A183V2E3</accession>
<reference evidence="3" key="1">
    <citation type="submission" date="2016-06" db="UniProtKB">
        <authorList>
            <consortium name="WormBaseParasite"/>
        </authorList>
    </citation>
    <scope>IDENTIFICATION</scope>
</reference>
<evidence type="ECO:0000313" key="3">
    <source>
        <dbReference type="WBParaSite" id="TCNE_0001491301-mRNA-1"/>
    </source>
</evidence>
<dbReference type="EMBL" id="UYWY01022523">
    <property type="protein sequence ID" value="VDM46234.1"/>
    <property type="molecule type" value="Genomic_DNA"/>
</dbReference>
<sequence length="93" mass="10761">MFDASVQVVFHEIDWQNDGVNFDGGRLLHHPKKMVRELAAKTATGSLRIDTSETKAMSKRELKSRIRVRDEHIKGESEFLYVRECVKARETTE</sequence>
<reference evidence="1 2" key="2">
    <citation type="submission" date="2018-11" db="EMBL/GenBank/DDBJ databases">
        <authorList>
            <consortium name="Pathogen Informatics"/>
        </authorList>
    </citation>
    <scope>NUCLEOTIDE SEQUENCE [LARGE SCALE GENOMIC DNA]</scope>
</reference>
<dbReference type="WBParaSite" id="TCNE_0001491301-mRNA-1">
    <property type="protein sequence ID" value="TCNE_0001491301-mRNA-1"/>
    <property type="gene ID" value="TCNE_0001491301"/>
</dbReference>
<evidence type="ECO:0000313" key="1">
    <source>
        <dbReference type="EMBL" id="VDM46234.1"/>
    </source>
</evidence>
<dbReference type="Proteomes" id="UP000050794">
    <property type="component" value="Unassembled WGS sequence"/>
</dbReference>
<name>A0A183V2E3_TOXCA</name>
<organism evidence="2 3">
    <name type="scientific">Toxocara canis</name>
    <name type="common">Canine roundworm</name>
    <dbReference type="NCBI Taxonomy" id="6265"/>
    <lineage>
        <taxon>Eukaryota</taxon>
        <taxon>Metazoa</taxon>
        <taxon>Ecdysozoa</taxon>
        <taxon>Nematoda</taxon>
        <taxon>Chromadorea</taxon>
        <taxon>Rhabditida</taxon>
        <taxon>Spirurina</taxon>
        <taxon>Ascaridomorpha</taxon>
        <taxon>Ascaridoidea</taxon>
        <taxon>Toxocaridae</taxon>
        <taxon>Toxocara</taxon>
    </lineage>
</organism>
<protein>
    <submittedName>
        <fullName evidence="3">Phage protein</fullName>
    </submittedName>
</protein>
<evidence type="ECO:0000313" key="2">
    <source>
        <dbReference type="Proteomes" id="UP000050794"/>
    </source>
</evidence>
<proteinExistence type="predicted"/>
<keyword evidence="2" id="KW-1185">Reference proteome</keyword>
<gene>
    <name evidence="1" type="ORF">TCNE_LOCUS14913</name>
</gene>
<dbReference type="AlphaFoldDB" id="A0A183V2E3"/>